<dbReference type="OrthoDB" id="8025at10239"/>
<keyword evidence="2" id="KW-1185">Reference proteome</keyword>
<name>A0A0A0YS71_9CAUD</name>
<reference evidence="1 2" key="1">
    <citation type="submission" date="2014-10" db="EMBL/GenBank/DDBJ databases">
        <title>Characterization of a new ViI-like Erwinia amylovora bacteriophage.</title>
        <authorList>
            <person name="Lagonenko A.L."/>
            <person name="Valentovich L.N."/>
        </authorList>
    </citation>
    <scope>NUCLEOTIDE SEQUENCE [LARGE SCALE GENOMIC DNA]</scope>
</reference>
<dbReference type="RefSeq" id="YP_009147578.1">
    <property type="nucleotide sequence ID" value="NC_027340.1"/>
</dbReference>
<dbReference type="KEGG" id="vg:24623193"/>
<dbReference type="Proteomes" id="UP000030322">
    <property type="component" value="Segment"/>
</dbReference>
<dbReference type="GeneID" id="24623193"/>
<sequence>MASKLKPLPITHSEGCAIAAQYLKTKFNCGIVFIEPNPWANSEAPDAIGFRPNNTSILMEVKVSRGDFRSDFSKPHRVNAERGMGDYRFYVCPEGLIKPDELPPKWGLFYFTARGSLRPVVVPRSFSSLQPPCAQFDYAMKQYKKHENKPGPVPLHVVDMLEQYHAFAFNQKNVGAEMNVLYGGYRQMCMASKQNVPVIIDEIFQRPAISKR</sequence>
<accession>A0A0A0YS71</accession>
<evidence type="ECO:0000313" key="1">
    <source>
        <dbReference type="EMBL" id="AIX13074.1"/>
    </source>
</evidence>
<evidence type="ECO:0008006" key="3">
    <source>
        <dbReference type="Google" id="ProtNLM"/>
    </source>
</evidence>
<organism evidence="1 2">
    <name type="scientific">Erwinia phage phiEa2809</name>
    <dbReference type="NCBI Taxonomy" id="1564096"/>
    <lineage>
        <taxon>Viruses</taxon>
        <taxon>Duplodnaviria</taxon>
        <taxon>Heunggongvirae</taxon>
        <taxon>Uroviricota</taxon>
        <taxon>Caudoviricetes</taxon>
        <taxon>Pantevenvirales</taxon>
        <taxon>Ackermannviridae</taxon>
        <taxon>Nezavisimistyvirus</taxon>
        <taxon>Nezavisimistyvirus Ea2809</taxon>
    </lineage>
</organism>
<dbReference type="EMBL" id="KP037007">
    <property type="protein sequence ID" value="AIX13074.1"/>
    <property type="molecule type" value="Genomic_DNA"/>
</dbReference>
<protein>
    <recommendedName>
        <fullName evidence="3">Adenylosuccinate synthase</fullName>
    </recommendedName>
</protein>
<proteinExistence type="predicted"/>
<gene>
    <name evidence="1" type="ORF">NW77_066</name>
</gene>
<evidence type="ECO:0000313" key="2">
    <source>
        <dbReference type="Proteomes" id="UP000030322"/>
    </source>
</evidence>